<reference evidence="2 3" key="1">
    <citation type="submission" date="2019-08" db="EMBL/GenBank/DDBJ databases">
        <authorList>
            <person name="Alioto T."/>
            <person name="Alioto T."/>
            <person name="Gomez Garrido J."/>
        </authorList>
    </citation>
    <scope>NUCLEOTIDE SEQUENCE [LARGE SCALE GENOMIC DNA]</scope>
</reference>
<name>A0A5E4NAB9_9HEMI</name>
<dbReference type="OrthoDB" id="6615915at2759"/>
<proteinExistence type="predicted"/>
<protein>
    <submittedName>
        <fullName evidence="2">Uncharacterized protein</fullName>
    </submittedName>
</protein>
<dbReference type="Proteomes" id="UP000325440">
    <property type="component" value="Unassembled WGS sequence"/>
</dbReference>
<gene>
    <name evidence="2" type="ORF">CINCED_3A004786</name>
</gene>
<organism evidence="2 3">
    <name type="scientific">Cinara cedri</name>
    <dbReference type="NCBI Taxonomy" id="506608"/>
    <lineage>
        <taxon>Eukaryota</taxon>
        <taxon>Metazoa</taxon>
        <taxon>Ecdysozoa</taxon>
        <taxon>Arthropoda</taxon>
        <taxon>Hexapoda</taxon>
        <taxon>Insecta</taxon>
        <taxon>Pterygota</taxon>
        <taxon>Neoptera</taxon>
        <taxon>Paraneoptera</taxon>
        <taxon>Hemiptera</taxon>
        <taxon>Sternorrhyncha</taxon>
        <taxon>Aphidomorpha</taxon>
        <taxon>Aphidoidea</taxon>
        <taxon>Aphididae</taxon>
        <taxon>Lachninae</taxon>
        <taxon>Cinara</taxon>
    </lineage>
</organism>
<sequence length="162" mass="17964">MERYRPSLTVIDECVTTGFRFSVTHDDPPFGQSEPHDVCGGNPPGDNSLAQQLQQLQQDDVIAPEKSVTCDYLSPYAFTARNSLGSTSDYTRRRRPITLKIVPRLSLPCRSTSAPTTTDADWPFTRYKFESLVVYSMLFKNGIKKVDSTPGAGAGTTIKCYT</sequence>
<feature type="region of interest" description="Disordered" evidence="1">
    <location>
        <begin position="26"/>
        <end position="45"/>
    </location>
</feature>
<evidence type="ECO:0000313" key="3">
    <source>
        <dbReference type="Proteomes" id="UP000325440"/>
    </source>
</evidence>
<dbReference type="AlphaFoldDB" id="A0A5E4NAB9"/>
<accession>A0A5E4NAB9</accession>
<dbReference type="EMBL" id="CABPRJ010001900">
    <property type="protein sequence ID" value="VVC40049.1"/>
    <property type="molecule type" value="Genomic_DNA"/>
</dbReference>
<evidence type="ECO:0000313" key="2">
    <source>
        <dbReference type="EMBL" id="VVC40049.1"/>
    </source>
</evidence>
<evidence type="ECO:0000256" key="1">
    <source>
        <dbReference type="SAM" id="MobiDB-lite"/>
    </source>
</evidence>
<keyword evidence="3" id="KW-1185">Reference proteome</keyword>